<gene>
    <name evidence="2" type="ORF">C4900_03925</name>
</gene>
<dbReference type="EMBL" id="PSYR01000001">
    <property type="protein sequence ID" value="RCN58915.1"/>
    <property type="molecule type" value="Genomic_DNA"/>
</dbReference>
<feature type="transmembrane region" description="Helical" evidence="1">
    <location>
        <begin position="30"/>
        <end position="52"/>
    </location>
</feature>
<name>A0A368HLK3_9GAMM</name>
<accession>A0A368HLK3</accession>
<organism evidence="2 3">
    <name type="scientific">Acidiferrobacter thiooxydans</name>
    <dbReference type="NCBI Taxonomy" id="163359"/>
    <lineage>
        <taxon>Bacteria</taxon>
        <taxon>Pseudomonadati</taxon>
        <taxon>Pseudomonadota</taxon>
        <taxon>Gammaproteobacteria</taxon>
        <taxon>Acidiferrobacterales</taxon>
        <taxon>Acidiferrobacteraceae</taxon>
        <taxon>Acidiferrobacter</taxon>
    </lineage>
</organism>
<keyword evidence="1" id="KW-0472">Membrane</keyword>
<proteinExistence type="predicted"/>
<sequence>MTLPDAGCAPPIQQARAAATGGGEMTTSQILLYCGSCIALVVVGMSFLMRAASVSPETIKRSETPQTVGRFAPIPMGGLYGTVTVRELVNYYLQNPPPARGAAFVPRLPKIGGC</sequence>
<comment type="caution">
    <text evidence="2">The sequence shown here is derived from an EMBL/GenBank/DDBJ whole genome shotgun (WGS) entry which is preliminary data.</text>
</comment>
<dbReference type="AlphaFoldDB" id="A0A368HLK3"/>
<evidence type="ECO:0000313" key="3">
    <source>
        <dbReference type="Proteomes" id="UP000253250"/>
    </source>
</evidence>
<evidence type="ECO:0000256" key="1">
    <source>
        <dbReference type="SAM" id="Phobius"/>
    </source>
</evidence>
<reference evidence="2 3" key="1">
    <citation type="submission" date="2018-02" db="EMBL/GenBank/DDBJ databases">
        <title>Insights into the biology of acidophilic members of the Acidiferrobacteraceae family derived from comparative genomic analyses.</title>
        <authorList>
            <person name="Issotta F."/>
            <person name="Thyssen C."/>
            <person name="Mena C."/>
            <person name="Moya A."/>
            <person name="Bellenberg S."/>
            <person name="Sproer C."/>
            <person name="Covarrubias P.C."/>
            <person name="Sand W."/>
            <person name="Quatrini R."/>
            <person name="Vera M."/>
        </authorList>
    </citation>
    <scope>NUCLEOTIDE SEQUENCE [LARGE SCALE GENOMIC DNA]</scope>
    <source>
        <strain evidence="3">m-1</strain>
    </source>
</reference>
<dbReference type="Proteomes" id="UP000253250">
    <property type="component" value="Unassembled WGS sequence"/>
</dbReference>
<evidence type="ECO:0000313" key="2">
    <source>
        <dbReference type="EMBL" id="RCN58915.1"/>
    </source>
</evidence>
<keyword evidence="1" id="KW-0812">Transmembrane</keyword>
<keyword evidence="1" id="KW-1133">Transmembrane helix</keyword>
<keyword evidence="3" id="KW-1185">Reference proteome</keyword>
<protein>
    <submittedName>
        <fullName evidence="2">Uncharacterized protein</fullName>
    </submittedName>
</protein>